<name>A0ABP6RD04_9MICC</name>
<reference evidence="3" key="1">
    <citation type="journal article" date="2019" name="Int. J. Syst. Evol. Microbiol.">
        <title>The Global Catalogue of Microorganisms (GCM) 10K type strain sequencing project: providing services to taxonomists for standard genome sequencing and annotation.</title>
        <authorList>
            <consortium name="The Broad Institute Genomics Platform"/>
            <consortium name="The Broad Institute Genome Sequencing Center for Infectious Disease"/>
            <person name="Wu L."/>
            <person name="Ma J."/>
        </authorList>
    </citation>
    <scope>NUCLEOTIDE SEQUENCE [LARGE SCALE GENOMIC DNA]</scope>
    <source>
        <strain evidence="3">JCM 11483</strain>
    </source>
</reference>
<organism evidence="2 3">
    <name type="scientific">Nesterenkonia halobia</name>
    <dbReference type="NCBI Taxonomy" id="37922"/>
    <lineage>
        <taxon>Bacteria</taxon>
        <taxon>Bacillati</taxon>
        <taxon>Actinomycetota</taxon>
        <taxon>Actinomycetes</taxon>
        <taxon>Micrococcales</taxon>
        <taxon>Micrococcaceae</taxon>
        <taxon>Nesterenkonia</taxon>
    </lineage>
</organism>
<feature type="region of interest" description="Disordered" evidence="1">
    <location>
        <begin position="51"/>
        <end position="70"/>
    </location>
</feature>
<dbReference type="Proteomes" id="UP001501736">
    <property type="component" value="Unassembled WGS sequence"/>
</dbReference>
<evidence type="ECO:0000256" key="1">
    <source>
        <dbReference type="SAM" id="MobiDB-lite"/>
    </source>
</evidence>
<comment type="caution">
    <text evidence="2">The sequence shown here is derived from an EMBL/GenBank/DDBJ whole genome shotgun (WGS) entry which is preliminary data.</text>
</comment>
<sequence>MAGGKAIQVRSCGAHSGGMTVTAAVEEGEDEDGAVEVIGLSCSRHATVRAAVRSGTRTGRATAPRAEAGR</sequence>
<dbReference type="EMBL" id="BAAAYG010000005">
    <property type="protein sequence ID" value="GAA3284660.1"/>
    <property type="molecule type" value="Genomic_DNA"/>
</dbReference>
<gene>
    <name evidence="2" type="ORF">GCM10020260_15660</name>
</gene>
<protein>
    <submittedName>
        <fullName evidence="2">Uncharacterized protein</fullName>
    </submittedName>
</protein>
<keyword evidence="3" id="KW-1185">Reference proteome</keyword>
<evidence type="ECO:0000313" key="3">
    <source>
        <dbReference type="Proteomes" id="UP001501736"/>
    </source>
</evidence>
<accession>A0ABP6RD04</accession>
<evidence type="ECO:0000313" key="2">
    <source>
        <dbReference type="EMBL" id="GAA3284660.1"/>
    </source>
</evidence>
<proteinExistence type="predicted"/>